<reference evidence="2 3" key="1">
    <citation type="submission" date="2024-09" db="EMBL/GenBank/DDBJ databases">
        <authorList>
            <person name="Sun Q."/>
            <person name="Mori K."/>
        </authorList>
    </citation>
    <scope>NUCLEOTIDE SEQUENCE [LARGE SCALE GENOMIC DNA]</scope>
    <source>
        <strain evidence="2 3">JCM 3307</strain>
    </source>
</reference>
<dbReference type="RefSeq" id="WP_223093004.1">
    <property type="nucleotide sequence ID" value="NZ_CP061913.1"/>
</dbReference>
<feature type="domain" description="Bacterial transcriptional activator" evidence="1">
    <location>
        <begin position="63"/>
        <end position="196"/>
    </location>
</feature>
<dbReference type="EMBL" id="JBHMCA010000043">
    <property type="protein sequence ID" value="MFB9445938.1"/>
    <property type="molecule type" value="Genomic_DNA"/>
</dbReference>
<accession>A0ABV5MB77</accession>
<evidence type="ECO:0000313" key="2">
    <source>
        <dbReference type="EMBL" id="MFB9445938.1"/>
    </source>
</evidence>
<dbReference type="SUPFAM" id="SSF48452">
    <property type="entry name" value="TPR-like"/>
    <property type="match status" value="1"/>
</dbReference>
<dbReference type="PANTHER" id="PTHR35807">
    <property type="entry name" value="TRANSCRIPTIONAL REGULATOR REDD-RELATED"/>
    <property type="match status" value="1"/>
</dbReference>
<dbReference type="Gene3D" id="1.25.40.10">
    <property type="entry name" value="Tetratricopeptide repeat domain"/>
    <property type="match status" value="1"/>
</dbReference>
<dbReference type="SMART" id="SM01043">
    <property type="entry name" value="BTAD"/>
    <property type="match status" value="1"/>
</dbReference>
<dbReference type="Pfam" id="PF03704">
    <property type="entry name" value="BTAD"/>
    <property type="match status" value="1"/>
</dbReference>
<dbReference type="PANTHER" id="PTHR35807:SF2">
    <property type="entry name" value="TRANSCRIPTIONAL ACTIVATOR DOMAIN"/>
    <property type="match status" value="1"/>
</dbReference>
<proteinExistence type="predicted"/>
<sequence length="196" mass="21860">MPRERLTDLLWGDEEEPARLAHRLSVALSTVRAVLDPRRLAPADHFVLADQASVALDVTHLAVDLETFLTGAAYGLRLREHGDPQAARTVLAAAEGRYTGDFLADEPYGDWATPAREEARAAYLHVVRELAELARHAGRVDEAARYLLRLLHHDPYDERAHLDLVRLLSDAGRHGEARRAHDRYLAAMAEIGVTPR</sequence>
<organism evidence="2 3">
    <name type="scientific">Dactylosporangium vinaceum</name>
    <dbReference type="NCBI Taxonomy" id="53362"/>
    <lineage>
        <taxon>Bacteria</taxon>
        <taxon>Bacillati</taxon>
        <taxon>Actinomycetota</taxon>
        <taxon>Actinomycetes</taxon>
        <taxon>Micromonosporales</taxon>
        <taxon>Micromonosporaceae</taxon>
        <taxon>Dactylosporangium</taxon>
    </lineage>
</organism>
<evidence type="ECO:0000313" key="3">
    <source>
        <dbReference type="Proteomes" id="UP001589608"/>
    </source>
</evidence>
<protein>
    <submittedName>
        <fullName evidence="2">BTAD domain-containing putative transcriptional regulator</fullName>
    </submittedName>
</protein>
<name>A0ABV5MB77_9ACTN</name>
<evidence type="ECO:0000259" key="1">
    <source>
        <dbReference type="SMART" id="SM01043"/>
    </source>
</evidence>
<dbReference type="InterPro" id="IPR051677">
    <property type="entry name" value="AfsR-DnrI-RedD_regulator"/>
</dbReference>
<dbReference type="InterPro" id="IPR005158">
    <property type="entry name" value="BTAD"/>
</dbReference>
<dbReference type="InterPro" id="IPR011990">
    <property type="entry name" value="TPR-like_helical_dom_sf"/>
</dbReference>
<dbReference type="Proteomes" id="UP001589608">
    <property type="component" value="Unassembled WGS sequence"/>
</dbReference>
<comment type="caution">
    <text evidence="2">The sequence shown here is derived from an EMBL/GenBank/DDBJ whole genome shotgun (WGS) entry which is preliminary data.</text>
</comment>
<keyword evidence="3" id="KW-1185">Reference proteome</keyword>
<gene>
    <name evidence="2" type="ORF">ACFFTR_22895</name>
</gene>